<gene>
    <name evidence="1" type="primary">bshB1</name>
    <name evidence="1" type="ORF">DL897_17120</name>
</gene>
<dbReference type="Pfam" id="PF02585">
    <property type="entry name" value="PIG-L"/>
    <property type="match status" value="1"/>
</dbReference>
<dbReference type="InterPro" id="IPR024078">
    <property type="entry name" value="LmbE-like_dom_sf"/>
</dbReference>
<dbReference type="PANTHER" id="PTHR12993">
    <property type="entry name" value="N-ACETYLGLUCOSAMINYL-PHOSPHATIDYLINOSITOL DE-N-ACETYLASE-RELATED"/>
    <property type="match status" value="1"/>
</dbReference>
<accession>A0A364K0Q6</accession>
<protein>
    <submittedName>
        <fullName evidence="1">Bacillithiol biosynthesis deacetylase BshB1</fullName>
    </submittedName>
</protein>
<dbReference type="RefSeq" id="WP_113660334.1">
    <property type="nucleotide sequence ID" value="NZ_KZ845681.1"/>
</dbReference>
<reference evidence="1 2" key="2">
    <citation type="submission" date="2018-06" db="EMBL/GenBank/DDBJ databases">
        <authorList>
            <person name="Zhirakovskaya E."/>
        </authorList>
    </citation>
    <scope>NUCLEOTIDE SEQUENCE [LARGE SCALE GENOMIC DNA]</scope>
    <source>
        <strain evidence="1 2">FBKL4.011</strain>
    </source>
</reference>
<keyword evidence="2" id="KW-1185">Reference proteome</keyword>
<evidence type="ECO:0000313" key="1">
    <source>
        <dbReference type="EMBL" id="RAL21086.1"/>
    </source>
</evidence>
<dbReference type="Proteomes" id="UP000251213">
    <property type="component" value="Unassembled WGS sequence"/>
</dbReference>
<dbReference type="Gene3D" id="3.40.50.10320">
    <property type="entry name" value="LmbE-like"/>
    <property type="match status" value="1"/>
</dbReference>
<dbReference type="NCBIfam" id="TIGR04001">
    <property type="entry name" value="thiol_BshB1"/>
    <property type="match status" value="1"/>
</dbReference>
<dbReference type="SUPFAM" id="SSF102588">
    <property type="entry name" value="LmbE-like"/>
    <property type="match status" value="1"/>
</dbReference>
<proteinExistence type="predicted"/>
<dbReference type="GO" id="GO:0071793">
    <property type="term" value="P:bacillithiol biosynthetic process"/>
    <property type="evidence" value="ECO:0007669"/>
    <property type="project" value="InterPro"/>
</dbReference>
<reference evidence="1 2" key="1">
    <citation type="submission" date="2018-06" db="EMBL/GenBank/DDBJ databases">
        <title>Thermoflavimicrobium daqus sp. nov., a thermophilic microbe isolated from Moutai-flavour Daqu.</title>
        <authorList>
            <person name="Wang X."/>
            <person name="Zhou H."/>
        </authorList>
    </citation>
    <scope>NUCLEOTIDE SEQUENCE [LARGE SCALE GENOMIC DNA]</scope>
    <source>
        <strain evidence="1 2">FBKL4.011</strain>
    </source>
</reference>
<dbReference type="OrthoDB" id="9778719at2"/>
<dbReference type="GO" id="GO:0016811">
    <property type="term" value="F:hydrolase activity, acting on carbon-nitrogen (but not peptide) bonds, in linear amides"/>
    <property type="evidence" value="ECO:0007669"/>
    <property type="project" value="TreeGrafter"/>
</dbReference>
<dbReference type="GO" id="GO:0019213">
    <property type="term" value="F:deacetylase activity"/>
    <property type="evidence" value="ECO:0007669"/>
    <property type="project" value="InterPro"/>
</dbReference>
<comment type="caution">
    <text evidence="1">The sequence shown here is derived from an EMBL/GenBank/DDBJ whole genome shotgun (WGS) entry which is preliminary data.</text>
</comment>
<evidence type="ECO:0000313" key="2">
    <source>
        <dbReference type="Proteomes" id="UP000251213"/>
    </source>
</evidence>
<dbReference type="EMBL" id="QJKK01000019">
    <property type="protein sequence ID" value="RAL21086.1"/>
    <property type="molecule type" value="Genomic_DNA"/>
</dbReference>
<dbReference type="InterPro" id="IPR003737">
    <property type="entry name" value="GlcNAc_PI_deacetylase-related"/>
</dbReference>
<organism evidence="1 2">
    <name type="scientific">Thermoflavimicrobium daqui</name>
    <dbReference type="NCBI Taxonomy" id="2137476"/>
    <lineage>
        <taxon>Bacteria</taxon>
        <taxon>Bacillati</taxon>
        <taxon>Bacillota</taxon>
        <taxon>Bacilli</taxon>
        <taxon>Bacillales</taxon>
        <taxon>Thermoactinomycetaceae</taxon>
        <taxon>Thermoflavimicrobium</taxon>
    </lineage>
</organism>
<sequence length="237" mass="26167">MIQEHGQVDILAFAAHPDDAELGIGGTLAVHAAKGFKVGICHLTDAELSSNGTVEQRQIEARKAAEVLGVSVVIGLEFPDRGLNRSPEQILCMTQVIRQCKPKVVLAPYFEDRHPDHVACSLMVKEAVFDAAIRKKQTPDNAPPHRVSGLYYYFINDIQKPDLIVDISEVYEKKLAAIRAYASQFDRQAGEVDTPLNQPSYIPMVEGRDSIWGHQIGVRYGEGLISPNPIATEILIR</sequence>
<dbReference type="AlphaFoldDB" id="A0A364K0Q6"/>
<dbReference type="PANTHER" id="PTHR12993:SF30">
    <property type="entry name" value="N-ACETYL-ALPHA-D-GLUCOSAMINYL L-MALATE DEACETYLASE 1"/>
    <property type="match status" value="1"/>
</dbReference>
<dbReference type="InterPro" id="IPR023842">
    <property type="entry name" value="Bacillithiol_biosynth_BshB1"/>
</dbReference>
<name>A0A364K0Q6_9BACL</name>